<accession>A0ABT4I531</accession>
<evidence type="ECO:0000256" key="1">
    <source>
        <dbReference type="SAM" id="Phobius"/>
    </source>
</evidence>
<sequence length="137" mass="15881">MKLKLDNLYLYLGISIVMIIGIVYAYVEDVKKYQDLIRNFASMNVTISLGYAALSASVVVLAKHKNQWNQNKKYLYGLIRAFGLFVITSLWMYFWSFPSMLILGSMAPLVLSLITLFYLNHHFISFVRNILNIIEQE</sequence>
<feature type="transmembrane region" description="Helical" evidence="1">
    <location>
        <begin position="7"/>
        <end position="27"/>
    </location>
</feature>
<reference evidence="2" key="1">
    <citation type="submission" date="2022-09" db="EMBL/GenBank/DDBJ databases">
        <title>Genome analysis and characterization of larvicidal activity of Brevibacillus strains.</title>
        <authorList>
            <person name="Patrusheva E.V."/>
            <person name="Izotova A.O."/>
            <person name="Toshchakov S.V."/>
            <person name="Sineoky S.P."/>
        </authorList>
    </citation>
    <scope>NUCLEOTIDE SEQUENCE</scope>
    <source>
        <strain evidence="2">VKPM_B-13244</strain>
    </source>
</reference>
<keyword evidence="1" id="KW-0812">Transmembrane</keyword>
<dbReference type="RefSeq" id="WP_258418470.1">
    <property type="nucleotide sequence ID" value="NZ_JAPTNG010000027.1"/>
</dbReference>
<feature type="transmembrane region" description="Helical" evidence="1">
    <location>
        <begin position="100"/>
        <end position="119"/>
    </location>
</feature>
<organism evidence="2 3">
    <name type="scientific">Brevibacillus halotolerans</name>
    <dbReference type="NCBI Taxonomy" id="1507437"/>
    <lineage>
        <taxon>Bacteria</taxon>
        <taxon>Bacillati</taxon>
        <taxon>Bacillota</taxon>
        <taxon>Bacilli</taxon>
        <taxon>Bacillales</taxon>
        <taxon>Paenibacillaceae</taxon>
        <taxon>Brevibacillus</taxon>
    </lineage>
</organism>
<gene>
    <name evidence="2" type="ORF">O0535_23400</name>
</gene>
<name>A0ABT4I531_9BACL</name>
<feature type="transmembrane region" description="Helical" evidence="1">
    <location>
        <begin position="39"/>
        <end position="62"/>
    </location>
</feature>
<dbReference type="Proteomes" id="UP001067708">
    <property type="component" value="Unassembled WGS sequence"/>
</dbReference>
<proteinExistence type="predicted"/>
<evidence type="ECO:0008006" key="4">
    <source>
        <dbReference type="Google" id="ProtNLM"/>
    </source>
</evidence>
<feature type="transmembrane region" description="Helical" evidence="1">
    <location>
        <begin position="74"/>
        <end position="94"/>
    </location>
</feature>
<keyword evidence="1" id="KW-0472">Membrane</keyword>
<evidence type="ECO:0000313" key="2">
    <source>
        <dbReference type="EMBL" id="MCZ0833657.1"/>
    </source>
</evidence>
<dbReference type="EMBL" id="JAPTNG010000027">
    <property type="protein sequence ID" value="MCZ0833657.1"/>
    <property type="molecule type" value="Genomic_DNA"/>
</dbReference>
<keyword evidence="3" id="KW-1185">Reference proteome</keyword>
<comment type="caution">
    <text evidence="2">The sequence shown here is derived from an EMBL/GenBank/DDBJ whole genome shotgun (WGS) entry which is preliminary data.</text>
</comment>
<protein>
    <recommendedName>
        <fullName evidence="4">DUF3021 domain-containing protein</fullName>
    </recommendedName>
</protein>
<keyword evidence="1" id="KW-1133">Transmembrane helix</keyword>
<evidence type="ECO:0000313" key="3">
    <source>
        <dbReference type="Proteomes" id="UP001067708"/>
    </source>
</evidence>